<organism evidence="1 2">
    <name type="scientific">Panicum virgatum</name>
    <name type="common">Blackwell switchgrass</name>
    <dbReference type="NCBI Taxonomy" id="38727"/>
    <lineage>
        <taxon>Eukaryota</taxon>
        <taxon>Viridiplantae</taxon>
        <taxon>Streptophyta</taxon>
        <taxon>Embryophyta</taxon>
        <taxon>Tracheophyta</taxon>
        <taxon>Spermatophyta</taxon>
        <taxon>Magnoliopsida</taxon>
        <taxon>Liliopsida</taxon>
        <taxon>Poales</taxon>
        <taxon>Poaceae</taxon>
        <taxon>PACMAD clade</taxon>
        <taxon>Panicoideae</taxon>
        <taxon>Panicodae</taxon>
        <taxon>Paniceae</taxon>
        <taxon>Panicinae</taxon>
        <taxon>Panicum</taxon>
        <taxon>Panicum sect. Hiantes</taxon>
    </lineage>
</organism>
<dbReference type="EMBL" id="CM029052">
    <property type="protein sequence ID" value="KAG2557386.1"/>
    <property type="molecule type" value="Genomic_DNA"/>
</dbReference>
<dbReference type="InterPro" id="IPR012337">
    <property type="entry name" value="RNaseH-like_sf"/>
</dbReference>
<sequence length="132" mass="15106">MASDPWERALREMREEKAKGMAVNTWLLPPSPPPPKPPTMQRQIFFHHGYPTITTTVTCEAEVAEQFIREIRGDGVFGMLVGLDTEWRQRRDDSYKIALLQLCVGSRCLIFSGSPGWWATSRCSEEVPRRGR</sequence>
<dbReference type="AlphaFoldDB" id="A0A8T0PDS1"/>
<reference evidence="1" key="1">
    <citation type="submission" date="2020-05" db="EMBL/GenBank/DDBJ databases">
        <title>WGS assembly of Panicum virgatum.</title>
        <authorList>
            <person name="Lovell J.T."/>
            <person name="Jenkins J."/>
            <person name="Shu S."/>
            <person name="Juenger T.E."/>
            <person name="Schmutz J."/>
        </authorList>
    </citation>
    <scope>NUCLEOTIDE SEQUENCE</scope>
    <source>
        <strain evidence="1">AP13</strain>
    </source>
</reference>
<dbReference type="Proteomes" id="UP000823388">
    <property type="component" value="Chromosome 8N"/>
</dbReference>
<comment type="caution">
    <text evidence="1">The sequence shown here is derived from an EMBL/GenBank/DDBJ whole genome shotgun (WGS) entry which is preliminary data.</text>
</comment>
<evidence type="ECO:0000313" key="2">
    <source>
        <dbReference type="Proteomes" id="UP000823388"/>
    </source>
</evidence>
<dbReference type="Gene3D" id="3.30.420.10">
    <property type="entry name" value="Ribonuclease H-like superfamily/Ribonuclease H"/>
    <property type="match status" value="1"/>
</dbReference>
<accession>A0A8T0PDS1</accession>
<gene>
    <name evidence="1" type="ORF">PVAP13_8NG212700</name>
</gene>
<keyword evidence="2" id="KW-1185">Reference proteome</keyword>
<dbReference type="InterPro" id="IPR036397">
    <property type="entry name" value="RNaseH_sf"/>
</dbReference>
<name>A0A8T0PDS1_PANVG</name>
<protein>
    <submittedName>
        <fullName evidence="1">Uncharacterized protein</fullName>
    </submittedName>
</protein>
<evidence type="ECO:0000313" key="1">
    <source>
        <dbReference type="EMBL" id="KAG2557386.1"/>
    </source>
</evidence>
<dbReference type="GO" id="GO:0003676">
    <property type="term" value="F:nucleic acid binding"/>
    <property type="evidence" value="ECO:0007669"/>
    <property type="project" value="InterPro"/>
</dbReference>
<dbReference type="SUPFAM" id="SSF53098">
    <property type="entry name" value="Ribonuclease H-like"/>
    <property type="match status" value="1"/>
</dbReference>
<proteinExistence type="predicted"/>